<dbReference type="Pfam" id="PF03734">
    <property type="entry name" value="YkuD"/>
    <property type="match status" value="1"/>
</dbReference>
<feature type="active site" description="Proton donor/acceptor" evidence="7">
    <location>
        <position position="124"/>
    </location>
</feature>
<dbReference type="GO" id="GO:0004180">
    <property type="term" value="F:carboxypeptidase activity"/>
    <property type="evidence" value="ECO:0007669"/>
    <property type="project" value="UniProtKB-ARBA"/>
</dbReference>
<keyword evidence="3" id="KW-0808">Transferase</keyword>
<dbReference type="GO" id="GO:0009252">
    <property type="term" value="P:peptidoglycan biosynthetic process"/>
    <property type="evidence" value="ECO:0007669"/>
    <property type="project" value="UniProtKB-UniPathway"/>
</dbReference>
<evidence type="ECO:0000313" key="10">
    <source>
        <dbReference type="Proteomes" id="UP000194003"/>
    </source>
</evidence>
<name>A0A1Y2K1V6_9PROT</name>
<evidence type="ECO:0000256" key="1">
    <source>
        <dbReference type="ARBA" id="ARBA00004752"/>
    </source>
</evidence>
<dbReference type="GO" id="GO:0016740">
    <property type="term" value="F:transferase activity"/>
    <property type="evidence" value="ECO:0007669"/>
    <property type="project" value="UniProtKB-KW"/>
</dbReference>
<dbReference type="AlphaFoldDB" id="A0A1Y2K1V6"/>
<comment type="caution">
    <text evidence="9">The sequence shown here is derived from an EMBL/GenBank/DDBJ whole genome shotgun (WGS) entry which is preliminary data.</text>
</comment>
<dbReference type="UniPathway" id="UPA00219"/>
<evidence type="ECO:0000256" key="2">
    <source>
        <dbReference type="ARBA" id="ARBA00005992"/>
    </source>
</evidence>
<keyword evidence="4 7" id="KW-0133">Cell shape</keyword>
<evidence type="ECO:0000256" key="3">
    <source>
        <dbReference type="ARBA" id="ARBA00022679"/>
    </source>
</evidence>
<reference evidence="9 10" key="1">
    <citation type="journal article" date="2016" name="BMC Genomics">
        <title>Combined genomic and structural analyses of a cultured magnetotactic bacterium reveals its niche adaptation to a dynamic environment.</title>
        <authorList>
            <person name="Araujo A.C."/>
            <person name="Morillo V."/>
            <person name="Cypriano J."/>
            <person name="Teixeira L.C."/>
            <person name="Leao P."/>
            <person name="Lyra S."/>
            <person name="Almeida L.G."/>
            <person name="Bazylinski D.A."/>
            <person name="Vasconcellos A.T."/>
            <person name="Abreu F."/>
            <person name="Lins U."/>
        </authorList>
    </citation>
    <scope>NUCLEOTIDE SEQUENCE [LARGE SCALE GENOMIC DNA]</scope>
    <source>
        <strain evidence="9 10">IT-1</strain>
    </source>
</reference>
<dbReference type="GO" id="GO:0071555">
    <property type="term" value="P:cell wall organization"/>
    <property type="evidence" value="ECO:0007669"/>
    <property type="project" value="UniProtKB-UniRule"/>
</dbReference>
<dbReference type="CDD" id="cd16913">
    <property type="entry name" value="YkuD_like"/>
    <property type="match status" value="1"/>
</dbReference>
<keyword evidence="10" id="KW-1185">Reference proteome</keyword>
<dbReference type="STRING" id="1434232.MAIT1_01662"/>
<feature type="domain" description="L,D-TPase catalytic" evidence="8">
    <location>
        <begin position="34"/>
        <end position="171"/>
    </location>
</feature>
<dbReference type="SUPFAM" id="SSF141523">
    <property type="entry name" value="L,D-transpeptidase catalytic domain-like"/>
    <property type="match status" value="1"/>
</dbReference>
<feature type="active site" description="Nucleophile" evidence="7">
    <location>
        <position position="146"/>
    </location>
</feature>
<evidence type="ECO:0000256" key="5">
    <source>
        <dbReference type="ARBA" id="ARBA00022984"/>
    </source>
</evidence>
<gene>
    <name evidence="9" type="ORF">MAIT1_01662</name>
</gene>
<dbReference type="RefSeq" id="WP_085443514.1">
    <property type="nucleotide sequence ID" value="NZ_LVJN01000020.1"/>
</dbReference>
<proteinExistence type="inferred from homology"/>
<evidence type="ECO:0000259" key="8">
    <source>
        <dbReference type="PROSITE" id="PS52029"/>
    </source>
</evidence>
<evidence type="ECO:0000313" key="9">
    <source>
        <dbReference type="EMBL" id="OSM01647.1"/>
    </source>
</evidence>
<organism evidence="9 10">
    <name type="scientific">Magnetofaba australis IT-1</name>
    <dbReference type="NCBI Taxonomy" id="1434232"/>
    <lineage>
        <taxon>Bacteria</taxon>
        <taxon>Pseudomonadati</taxon>
        <taxon>Pseudomonadota</taxon>
        <taxon>Magnetococcia</taxon>
        <taxon>Magnetococcales</taxon>
        <taxon>Magnetococcaceae</taxon>
        <taxon>Magnetofaba</taxon>
    </lineage>
</organism>
<evidence type="ECO:0000256" key="7">
    <source>
        <dbReference type="PROSITE-ProRule" id="PRU01373"/>
    </source>
</evidence>
<keyword evidence="6 7" id="KW-0961">Cell wall biogenesis/degradation</keyword>
<comment type="pathway">
    <text evidence="1 7">Cell wall biogenesis; peptidoglycan biosynthesis.</text>
</comment>
<keyword evidence="5 7" id="KW-0573">Peptidoglycan synthesis</keyword>
<dbReference type="PANTHER" id="PTHR36699">
    <property type="entry name" value="LD-TRANSPEPTIDASE"/>
    <property type="match status" value="1"/>
</dbReference>
<dbReference type="PROSITE" id="PS52029">
    <property type="entry name" value="LD_TPASE"/>
    <property type="match status" value="1"/>
</dbReference>
<evidence type="ECO:0000256" key="6">
    <source>
        <dbReference type="ARBA" id="ARBA00023316"/>
    </source>
</evidence>
<dbReference type="Proteomes" id="UP000194003">
    <property type="component" value="Unassembled WGS sequence"/>
</dbReference>
<evidence type="ECO:0000256" key="4">
    <source>
        <dbReference type="ARBA" id="ARBA00022960"/>
    </source>
</evidence>
<dbReference type="Gene3D" id="2.40.440.10">
    <property type="entry name" value="L,D-transpeptidase catalytic domain-like"/>
    <property type="match status" value="1"/>
</dbReference>
<dbReference type="InterPro" id="IPR005490">
    <property type="entry name" value="LD_TPept_cat_dom"/>
</dbReference>
<dbReference type="PANTHER" id="PTHR36699:SF1">
    <property type="entry name" value="L,D-TRANSPEPTIDASE YAFK-RELATED"/>
    <property type="match status" value="1"/>
</dbReference>
<dbReference type="GO" id="GO:0008360">
    <property type="term" value="P:regulation of cell shape"/>
    <property type="evidence" value="ECO:0007669"/>
    <property type="project" value="UniProtKB-UniRule"/>
</dbReference>
<sequence length="171" mass="19121">MEWIVITLLALTGAGWFADTTLPGWLADDLPKADLVLVDKQRRRLHLMRDDAVIRSYRVSLGGAPQGHKQQEGDQRTPEGDYLLDWRNPNSRFHKSLHVSYPNAQDSAAAEARGVSPGGEIMIHGLPNGWGWFPWGFQGRDWTLGCVAVESNVAMEEIWRAVSDGAPIRIY</sequence>
<comment type="similarity">
    <text evidence="2">Belongs to the YkuD family.</text>
</comment>
<dbReference type="InterPro" id="IPR038063">
    <property type="entry name" value="Transpep_catalytic_dom"/>
</dbReference>
<accession>A0A1Y2K1V6</accession>
<dbReference type="EMBL" id="LVJN01000020">
    <property type="protein sequence ID" value="OSM01647.1"/>
    <property type="molecule type" value="Genomic_DNA"/>
</dbReference>
<protein>
    <submittedName>
        <fullName evidence="9">Putative ErfK/YbiS/YcfS/YnhG family protein</fullName>
    </submittedName>
</protein>